<dbReference type="RefSeq" id="WP_008240237.1">
    <property type="nucleotide sequence ID" value="NZ_AJJU01000018.1"/>
</dbReference>
<dbReference type="PATRIC" id="fig|946077.3.peg.2090"/>
<evidence type="ECO:0008006" key="3">
    <source>
        <dbReference type="Google" id="ProtNLM"/>
    </source>
</evidence>
<dbReference type="Proteomes" id="UP000005938">
    <property type="component" value="Unassembled WGS sequence"/>
</dbReference>
<dbReference type="NCBIfam" id="TIGR03519">
    <property type="entry name" value="T9SS_PorP_fam"/>
    <property type="match status" value="1"/>
</dbReference>
<dbReference type="EMBL" id="AJJU01000018">
    <property type="protein sequence ID" value="EID73710.1"/>
    <property type="molecule type" value="Genomic_DNA"/>
</dbReference>
<organism evidence="1 2">
    <name type="scientific">Imtechella halotolerans K1</name>
    <dbReference type="NCBI Taxonomy" id="946077"/>
    <lineage>
        <taxon>Bacteria</taxon>
        <taxon>Pseudomonadati</taxon>
        <taxon>Bacteroidota</taxon>
        <taxon>Flavobacteriia</taxon>
        <taxon>Flavobacteriales</taxon>
        <taxon>Flavobacteriaceae</taxon>
        <taxon>Imtechella</taxon>
    </lineage>
</organism>
<dbReference type="Pfam" id="PF11751">
    <property type="entry name" value="PorP_SprF"/>
    <property type="match status" value="1"/>
</dbReference>
<reference evidence="1 2" key="1">
    <citation type="journal article" date="2012" name="J. Bacteriol.">
        <title>Genome Sequence of the Halotolerant Bacterium Imtechella halotolerans K1T.</title>
        <authorList>
            <person name="Kumar S."/>
            <person name="Vikram S."/>
            <person name="Subramanian S."/>
            <person name="Raghava G.P."/>
            <person name="Pinnaka A.K."/>
        </authorList>
    </citation>
    <scope>NUCLEOTIDE SEQUENCE [LARGE SCALE GENOMIC DNA]</scope>
    <source>
        <strain evidence="1 2">K1</strain>
    </source>
</reference>
<protein>
    <recommendedName>
        <fullName evidence="3">Bacteroidetes-specific membrane protein</fullName>
    </recommendedName>
</protein>
<dbReference type="STRING" id="946077.W5A_10355"/>
<name>I0WBE4_9FLAO</name>
<sequence length="353" mass="40832">MDFYKALMMSFLTDIKVVFRRMKKVYYLFVLLVIFISSELKAQQEIQFTQYIFNTLSVNPAYAGYKEEWFAQMALRKQWAGLQGAPQTGQFSIDGIVSPYSRNVGVGLQVTADELGPQKATSMYMNYAYRLRLNDEDTERLSFGIGAGISHYGLDETKFSPVDGTDSNLYGDEKVWKWNLRAGVYYYNPKWYAGLSVMNLLENDENSIFGTDDSYYEVKHRRHLYFITGAVFDLSPTLKLRPSLLVKEDFKGPTSLDINGMLIFNQRFWFGASYRTGVNVWDKNYKDFSVDKLDTTNALSGIMQLYVTERFRVGYSYDHMLNSLSDVEKGTHEITLGYTFPLRSKRLLSPRFF</sequence>
<dbReference type="AlphaFoldDB" id="I0WBE4"/>
<evidence type="ECO:0000313" key="1">
    <source>
        <dbReference type="EMBL" id="EID73710.1"/>
    </source>
</evidence>
<comment type="caution">
    <text evidence="1">The sequence shown here is derived from an EMBL/GenBank/DDBJ whole genome shotgun (WGS) entry which is preliminary data.</text>
</comment>
<gene>
    <name evidence="1" type="ORF">W5A_10355</name>
</gene>
<keyword evidence="2" id="KW-1185">Reference proteome</keyword>
<dbReference type="eggNOG" id="COG3064">
    <property type="taxonomic scope" value="Bacteria"/>
</dbReference>
<dbReference type="InterPro" id="IPR019861">
    <property type="entry name" value="PorP/SprF_Bacteroidetes"/>
</dbReference>
<proteinExistence type="predicted"/>
<accession>I0WBE4</accession>
<evidence type="ECO:0000313" key="2">
    <source>
        <dbReference type="Proteomes" id="UP000005938"/>
    </source>
</evidence>